<sequence length="366" mass="39823">MHSKLQLLFALLGVLIACARPPDLIGVNDPETAPSTVPKASEHRIFIATSRAPSNDEREFYSSQRSDVLGLAAVTVSVPADREPGTVERPRTLPPDATREFAVVDPERFVDGHDFVRSLNKALAARRPDNRDILLFVHGFNNTLSDSVLRVAQFVEDSGFEGVAILFSWASAARVSRYAYDLNSVLAARPSLEEASSFIVQSDATGFDVFAHSMGTMLVSEVMVQSDLRGNLNRTRKLRTVTFASPDIDIDVFKSQLSQIRQLPVSPYVLVSSDDRALQFSRRIAGGVDRVGAADLSELEGLGLTVIDLSEIDDSNSGSHSKFAGSPEAVQLIGRTLSEHGYSNNTQAGFGDFLTIVPDTVKVFRP</sequence>
<dbReference type="GO" id="GO:0016787">
    <property type="term" value="F:hydrolase activity"/>
    <property type="evidence" value="ECO:0007669"/>
    <property type="project" value="UniProtKB-KW"/>
</dbReference>
<evidence type="ECO:0000313" key="2">
    <source>
        <dbReference type="EMBL" id="QJF50727.1"/>
    </source>
</evidence>
<dbReference type="PROSITE" id="PS51257">
    <property type="entry name" value="PROKAR_LIPOPROTEIN"/>
    <property type="match status" value="1"/>
</dbReference>
<name>A0A858SRW1_9RHOB</name>
<dbReference type="Pfam" id="PF05990">
    <property type="entry name" value="DUF900"/>
    <property type="match status" value="1"/>
</dbReference>
<dbReference type="KEGG" id="rpon:G3256_05925"/>
<keyword evidence="3" id="KW-1185">Reference proteome</keyword>
<dbReference type="RefSeq" id="WP_169639942.1">
    <property type="nucleotide sequence ID" value="NZ_CP048788.1"/>
</dbReference>
<dbReference type="PANTHER" id="PTHR36513:SF1">
    <property type="entry name" value="TRANSMEMBRANE PROTEIN"/>
    <property type="match status" value="1"/>
</dbReference>
<dbReference type="PANTHER" id="PTHR36513">
    <property type="entry name" value="ABC TRANSMEMBRANE TYPE-1 DOMAIN-CONTAINING PROTEIN"/>
    <property type="match status" value="1"/>
</dbReference>
<dbReference type="InterPro" id="IPR010297">
    <property type="entry name" value="DUF900_hydrolase"/>
</dbReference>
<reference evidence="2 3" key="1">
    <citation type="submission" date="2020-02" db="EMBL/GenBank/DDBJ databases">
        <title>Genome sequence of Roseobacter ponti.</title>
        <authorList>
            <person name="Hollensteiner J."/>
            <person name="Schneider D."/>
            <person name="Poehlein A."/>
            <person name="Daniel R."/>
        </authorList>
    </citation>
    <scope>NUCLEOTIDE SEQUENCE [LARGE SCALE GENOMIC DNA]</scope>
    <source>
        <strain evidence="2 3">DSM 106830</strain>
    </source>
</reference>
<dbReference type="Proteomes" id="UP000503308">
    <property type="component" value="Chromosome"/>
</dbReference>
<dbReference type="Gene3D" id="3.40.50.1820">
    <property type="entry name" value="alpha/beta hydrolase"/>
    <property type="match status" value="1"/>
</dbReference>
<dbReference type="InterPro" id="IPR014586">
    <property type="entry name" value="UCP033909"/>
</dbReference>
<proteinExistence type="predicted"/>
<evidence type="ECO:0000256" key="1">
    <source>
        <dbReference type="SAM" id="SignalP"/>
    </source>
</evidence>
<feature type="signal peptide" evidence="1">
    <location>
        <begin position="1"/>
        <end position="19"/>
    </location>
</feature>
<dbReference type="SUPFAM" id="SSF53474">
    <property type="entry name" value="alpha/beta-Hydrolases"/>
    <property type="match status" value="1"/>
</dbReference>
<organism evidence="2 3">
    <name type="scientific">Roseobacter ponti</name>
    <dbReference type="NCBI Taxonomy" id="1891787"/>
    <lineage>
        <taxon>Bacteria</taxon>
        <taxon>Pseudomonadati</taxon>
        <taxon>Pseudomonadota</taxon>
        <taxon>Alphaproteobacteria</taxon>
        <taxon>Rhodobacterales</taxon>
        <taxon>Roseobacteraceae</taxon>
        <taxon>Roseobacter</taxon>
    </lineage>
</organism>
<gene>
    <name evidence="2" type="ORF">G3256_05925</name>
</gene>
<protein>
    <submittedName>
        <fullName evidence="2">Alpha/beta hydrolase</fullName>
    </submittedName>
</protein>
<keyword evidence="1" id="KW-0732">Signal</keyword>
<dbReference type="EMBL" id="CP048788">
    <property type="protein sequence ID" value="QJF50727.1"/>
    <property type="molecule type" value="Genomic_DNA"/>
</dbReference>
<accession>A0A858SRW1</accession>
<feature type="chain" id="PRO_5032391724" evidence="1">
    <location>
        <begin position="20"/>
        <end position="366"/>
    </location>
</feature>
<dbReference type="PIRSF" id="PIRSF033909">
    <property type="entry name" value="UCP033909"/>
    <property type="match status" value="1"/>
</dbReference>
<dbReference type="AlphaFoldDB" id="A0A858SRW1"/>
<evidence type="ECO:0000313" key="3">
    <source>
        <dbReference type="Proteomes" id="UP000503308"/>
    </source>
</evidence>
<dbReference type="InterPro" id="IPR029058">
    <property type="entry name" value="AB_hydrolase_fold"/>
</dbReference>
<keyword evidence="2" id="KW-0378">Hydrolase</keyword>